<dbReference type="GO" id="GO:0033214">
    <property type="term" value="P:siderophore-iron import into cell"/>
    <property type="evidence" value="ECO:0007669"/>
    <property type="project" value="TreeGrafter"/>
</dbReference>
<dbReference type="EMBL" id="NRHC01000049">
    <property type="protein sequence ID" value="RIY32616.1"/>
    <property type="molecule type" value="Genomic_DNA"/>
</dbReference>
<keyword evidence="5 8" id="KW-0812">Transmembrane</keyword>
<proteinExistence type="inferred from homology"/>
<evidence type="ECO:0000256" key="4">
    <source>
        <dbReference type="ARBA" id="ARBA00022475"/>
    </source>
</evidence>
<evidence type="ECO:0000256" key="5">
    <source>
        <dbReference type="ARBA" id="ARBA00022692"/>
    </source>
</evidence>
<protein>
    <recommendedName>
        <fullName evidence="11">Iron complex transport system permease protein</fullName>
    </recommendedName>
</protein>
<evidence type="ECO:0008006" key="11">
    <source>
        <dbReference type="Google" id="ProtNLM"/>
    </source>
</evidence>
<gene>
    <name evidence="9" type="ORF">CKF54_04525</name>
</gene>
<feature type="transmembrane region" description="Helical" evidence="8">
    <location>
        <begin position="203"/>
        <end position="224"/>
    </location>
</feature>
<dbReference type="Pfam" id="PF01032">
    <property type="entry name" value="FecCD"/>
    <property type="match status" value="1"/>
</dbReference>
<dbReference type="AlphaFoldDB" id="A0A3A1Y5R5"/>
<dbReference type="OrthoDB" id="9796260at2"/>
<keyword evidence="3" id="KW-0813">Transport</keyword>
<evidence type="ECO:0000256" key="3">
    <source>
        <dbReference type="ARBA" id="ARBA00022448"/>
    </source>
</evidence>
<dbReference type="PANTHER" id="PTHR30472:SF19">
    <property type="entry name" value="PETROBACTIN IMPORT SYSTEM PERMEASE PROTEIN YCLO"/>
    <property type="match status" value="1"/>
</dbReference>
<dbReference type="InterPro" id="IPR000522">
    <property type="entry name" value="ABC_transptr_permease_BtuC"/>
</dbReference>
<keyword evidence="6 8" id="KW-1133">Transmembrane helix</keyword>
<reference evidence="9 10" key="1">
    <citation type="submission" date="2017-08" db="EMBL/GenBank/DDBJ databases">
        <title>Reclassification of Bisgaard taxon 37 and 44.</title>
        <authorList>
            <person name="Christensen H."/>
        </authorList>
    </citation>
    <scope>NUCLEOTIDE SEQUENCE [LARGE SCALE GENOMIC DNA]</scope>
    <source>
        <strain evidence="9 10">B96_3</strain>
    </source>
</reference>
<feature type="transmembrane region" description="Helical" evidence="8">
    <location>
        <begin position="296"/>
        <end position="316"/>
    </location>
</feature>
<dbReference type="RefSeq" id="WP_119525187.1">
    <property type="nucleotide sequence ID" value="NZ_NRHC01000049.1"/>
</dbReference>
<feature type="transmembrane region" description="Helical" evidence="8">
    <location>
        <begin position="257"/>
        <end position="284"/>
    </location>
</feature>
<evidence type="ECO:0000256" key="8">
    <source>
        <dbReference type="SAM" id="Phobius"/>
    </source>
</evidence>
<accession>A0A3A1Y5R5</accession>
<sequence>MDKLKQHEQEHSQVKNDIATINQELALALQRERKTHRRRVVYLFTIALVAVLVFLFWGLPAFGGFIMKMRWQAVAGIILTGAAVGSSAMVFQAIVQNRIITPSILGLDSLYVLIQTTIIFMAGSTTLASMNQLYLFLASLVLMIAFSVLLFKFVLRKENYNVLFILLLGIVFGTLFSSFNTFLGTLLDPGEFLAVQSIGYASFQAINTKILGVASVFLIVSLILMWRNVKYLEVISLGRDVAINLGLNYYAAMWRLLILVVICISVSTALVGPITFLGLLVLNLTLQYIPTHRYKLLIPACIFMSIAVLVIGQIIVQRLLNFSSSVSIIINFIGGLYFIILLLRQQKKW</sequence>
<dbReference type="GO" id="GO:0022857">
    <property type="term" value="F:transmembrane transporter activity"/>
    <property type="evidence" value="ECO:0007669"/>
    <property type="project" value="InterPro"/>
</dbReference>
<dbReference type="PANTHER" id="PTHR30472">
    <property type="entry name" value="FERRIC ENTEROBACTIN TRANSPORT SYSTEM PERMEASE PROTEIN"/>
    <property type="match status" value="1"/>
</dbReference>
<dbReference type="Proteomes" id="UP000265691">
    <property type="component" value="Unassembled WGS sequence"/>
</dbReference>
<dbReference type="GO" id="GO:0005886">
    <property type="term" value="C:plasma membrane"/>
    <property type="evidence" value="ECO:0007669"/>
    <property type="project" value="UniProtKB-SubCell"/>
</dbReference>
<evidence type="ECO:0000256" key="7">
    <source>
        <dbReference type="ARBA" id="ARBA00023136"/>
    </source>
</evidence>
<feature type="transmembrane region" description="Helical" evidence="8">
    <location>
        <begin position="71"/>
        <end position="95"/>
    </location>
</feature>
<feature type="transmembrane region" description="Helical" evidence="8">
    <location>
        <begin position="322"/>
        <end position="343"/>
    </location>
</feature>
<keyword evidence="4" id="KW-1003">Cell membrane</keyword>
<comment type="subcellular location">
    <subcellularLocation>
        <location evidence="1">Cell membrane</location>
        <topology evidence="1">Multi-pass membrane protein</topology>
    </subcellularLocation>
</comment>
<dbReference type="SUPFAM" id="SSF81345">
    <property type="entry name" value="ABC transporter involved in vitamin B12 uptake, BtuC"/>
    <property type="match status" value="1"/>
</dbReference>
<feature type="transmembrane region" description="Helical" evidence="8">
    <location>
        <begin position="107"/>
        <end position="127"/>
    </location>
</feature>
<evidence type="ECO:0000313" key="9">
    <source>
        <dbReference type="EMBL" id="RIY32616.1"/>
    </source>
</evidence>
<comment type="caution">
    <text evidence="9">The sequence shown here is derived from an EMBL/GenBank/DDBJ whole genome shotgun (WGS) entry which is preliminary data.</text>
</comment>
<evidence type="ECO:0000256" key="2">
    <source>
        <dbReference type="ARBA" id="ARBA00007935"/>
    </source>
</evidence>
<feature type="transmembrane region" description="Helical" evidence="8">
    <location>
        <begin position="133"/>
        <end position="155"/>
    </location>
</feature>
<evidence type="ECO:0000256" key="6">
    <source>
        <dbReference type="ARBA" id="ARBA00022989"/>
    </source>
</evidence>
<feature type="transmembrane region" description="Helical" evidence="8">
    <location>
        <begin position="40"/>
        <end position="59"/>
    </location>
</feature>
<comment type="similarity">
    <text evidence="2">Belongs to the binding-protein-dependent transport system permease family. FecCD subfamily.</text>
</comment>
<feature type="transmembrane region" description="Helical" evidence="8">
    <location>
        <begin position="162"/>
        <end position="183"/>
    </location>
</feature>
<evidence type="ECO:0000313" key="10">
    <source>
        <dbReference type="Proteomes" id="UP000265691"/>
    </source>
</evidence>
<name>A0A3A1Y5R5_9GAMM</name>
<dbReference type="Gene3D" id="1.10.3470.10">
    <property type="entry name" value="ABC transporter involved in vitamin B12 uptake, BtuC"/>
    <property type="match status" value="1"/>
</dbReference>
<organism evidence="9 10">
    <name type="scientific">Psittacicella hinzii</name>
    <dbReference type="NCBI Taxonomy" id="2028575"/>
    <lineage>
        <taxon>Bacteria</taxon>
        <taxon>Pseudomonadati</taxon>
        <taxon>Pseudomonadota</taxon>
        <taxon>Gammaproteobacteria</taxon>
        <taxon>Pasteurellales</taxon>
        <taxon>Psittacicellaceae</taxon>
        <taxon>Psittacicella</taxon>
    </lineage>
</organism>
<dbReference type="CDD" id="cd06550">
    <property type="entry name" value="TM_ABC_iron-siderophores_like"/>
    <property type="match status" value="1"/>
</dbReference>
<keyword evidence="10" id="KW-1185">Reference proteome</keyword>
<evidence type="ECO:0000256" key="1">
    <source>
        <dbReference type="ARBA" id="ARBA00004651"/>
    </source>
</evidence>
<keyword evidence="7 8" id="KW-0472">Membrane</keyword>
<dbReference type="InterPro" id="IPR037294">
    <property type="entry name" value="ABC_BtuC-like"/>
</dbReference>